<dbReference type="EMBL" id="CM002799">
    <property type="protein sequence ID" value="KZN86681.1"/>
    <property type="molecule type" value="Genomic_DNA"/>
</dbReference>
<dbReference type="Proteomes" id="UP000076449">
    <property type="component" value="Chromosome II"/>
</dbReference>
<reference evidence="2" key="1">
    <citation type="journal article" date="2014" name="Genome Announc.">
        <title>Complete sequencing and chromosome-scale genome assembly of the industrial progenitor strain P2niaD18 from the penicillin producer Penicillium chrysogenum.</title>
        <authorList>
            <person name="Specht T."/>
            <person name="Dahlmann T.A."/>
            <person name="Zadra I."/>
            <person name="Kurnsteiner H."/>
            <person name="Kuck U."/>
        </authorList>
    </citation>
    <scope>NUCLEOTIDE SEQUENCE [LARGE SCALE GENOMIC DNA]</scope>
    <source>
        <strain evidence="2">P2niaD18</strain>
    </source>
</reference>
<evidence type="ECO:0000313" key="2">
    <source>
        <dbReference type="EMBL" id="KZN86681.1"/>
    </source>
</evidence>
<dbReference type="AlphaFoldDB" id="A0A167S1N4"/>
<gene>
    <name evidence="2" type="ORF">EN45_052200</name>
</gene>
<protein>
    <submittedName>
        <fullName evidence="2">Uncharacterized protein</fullName>
    </submittedName>
</protein>
<sequence length="139" mass="16035">MKRSDFSSADTYITAYQTQYNQLGLHEMEPRPFEAMFVMLYYLEGELYSVKFTYQAMKATVPDTVTKDIFNSMCKKLIVERRDVPASSSTPNPQQMQPAITRTETSAVGEEDVDAVENAAEEDHTRSQITKEDTWRERE</sequence>
<feature type="compositionally biased region" description="Polar residues" evidence="1">
    <location>
        <begin position="86"/>
        <end position="106"/>
    </location>
</feature>
<feature type="compositionally biased region" description="Basic and acidic residues" evidence="1">
    <location>
        <begin position="121"/>
        <end position="139"/>
    </location>
</feature>
<feature type="region of interest" description="Disordered" evidence="1">
    <location>
        <begin position="82"/>
        <end position="139"/>
    </location>
</feature>
<organism evidence="2">
    <name type="scientific">Penicillium chrysogenum</name>
    <name type="common">Penicillium notatum</name>
    <dbReference type="NCBI Taxonomy" id="5076"/>
    <lineage>
        <taxon>Eukaryota</taxon>
        <taxon>Fungi</taxon>
        <taxon>Dikarya</taxon>
        <taxon>Ascomycota</taxon>
        <taxon>Pezizomycotina</taxon>
        <taxon>Eurotiomycetes</taxon>
        <taxon>Eurotiomycetidae</taxon>
        <taxon>Eurotiales</taxon>
        <taxon>Aspergillaceae</taxon>
        <taxon>Penicillium</taxon>
        <taxon>Penicillium chrysogenum species complex</taxon>
    </lineage>
</organism>
<proteinExistence type="predicted"/>
<evidence type="ECO:0000256" key="1">
    <source>
        <dbReference type="SAM" id="MobiDB-lite"/>
    </source>
</evidence>
<accession>A0A167S1N4</accession>
<name>A0A167S1N4_PENCH</name>